<evidence type="ECO:0000256" key="1">
    <source>
        <dbReference type="SAM" id="Phobius"/>
    </source>
</evidence>
<dbReference type="Proteomes" id="UP000076715">
    <property type="component" value="Unassembled WGS sequence"/>
</dbReference>
<reference evidence="2 3" key="1">
    <citation type="submission" date="2016-01" db="EMBL/GenBank/DDBJ databases">
        <title>The draft genome sequence of Aquimarina sp. RZW4-3-2.</title>
        <authorList>
            <person name="Wang Y."/>
        </authorList>
    </citation>
    <scope>NUCLEOTIDE SEQUENCE [LARGE SCALE GENOMIC DNA]</scope>
    <source>
        <strain evidence="2 3">RZW4-3-2</strain>
    </source>
</reference>
<keyword evidence="1" id="KW-1133">Transmembrane helix</keyword>
<feature type="transmembrane region" description="Helical" evidence="1">
    <location>
        <begin position="7"/>
        <end position="28"/>
    </location>
</feature>
<dbReference type="AlphaFoldDB" id="A0A162CLC2"/>
<feature type="transmembrane region" description="Helical" evidence="1">
    <location>
        <begin position="48"/>
        <end position="70"/>
    </location>
</feature>
<accession>A0A162CLC2</accession>
<proteinExistence type="predicted"/>
<evidence type="ECO:0000313" key="3">
    <source>
        <dbReference type="Proteomes" id="UP000076715"/>
    </source>
</evidence>
<name>A0A162CLC2_9FLAO</name>
<organism evidence="2 3">
    <name type="scientific">Aquimarina aggregata</name>
    <dbReference type="NCBI Taxonomy" id="1642818"/>
    <lineage>
        <taxon>Bacteria</taxon>
        <taxon>Pseudomonadati</taxon>
        <taxon>Bacteroidota</taxon>
        <taxon>Flavobacteriia</taxon>
        <taxon>Flavobacteriales</taxon>
        <taxon>Flavobacteriaceae</taxon>
        <taxon>Aquimarina</taxon>
    </lineage>
</organism>
<keyword evidence="3" id="KW-1185">Reference proteome</keyword>
<gene>
    <name evidence="2" type="ORF">AWE51_10420</name>
</gene>
<comment type="caution">
    <text evidence="2">The sequence shown here is derived from an EMBL/GenBank/DDBJ whole genome shotgun (WGS) entry which is preliminary data.</text>
</comment>
<feature type="transmembrane region" description="Helical" evidence="1">
    <location>
        <begin position="137"/>
        <end position="157"/>
    </location>
</feature>
<feature type="transmembrane region" description="Helical" evidence="1">
    <location>
        <begin position="104"/>
        <end position="125"/>
    </location>
</feature>
<feature type="transmembrane region" description="Helical" evidence="1">
    <location>
        <begin position="77"/>
        <end position="98"/>
    </location>
</feature>
<dbReference type="EMBL" id="LQRT01000035">
    <property type="protein sequence ID" value="KZS38974.1"/>
    <property type="molecule type" value="Genomic_DNA"/>
</dbReference>
<protein>
    <submittedName>
        <fullName evidence="2">Uncharacterized protein</fullName>
    </submittedName>
</protein>
<evidence type="ECO:0000313" key="2">
    <source>
        <dbReference type="EMBL" id="KZS38974.1"/>
    </source>
</evidence>
<keyword evidence="1" id="KW-0812">Transmembrane</keyword>
<dbReference type="RefSeq" id="WP_066316502.1">
    <property type="nucleotide sequence ID" value="NZ_LQRT01000035.1"/>
</dbReference>
<keyword evidence="1" id="KW-0472">Membrane</keyword>
<dbReference type="OrthoDB" id="1178917at2"/>
<sequence length="159" mass="18141">MATRKIIGIAFSFIGILFSIIFLLHSDLNTNLKEYFDFSFKSYFSLSYFNQVLPLIICLILFYGGILLIIKPTKSNPILALFGFTVLEEIVFSWFGVISIDFPTYIVAIFFASALLSLWIAYSDTINQKHLSLKEGVSSLILGTSINLFSNFFFFFFKV</sequence>
<dbReference type="STRING" id="1642818.AWE51_10420"/>